<evidence type="ECO:0000256" key="3">
    <source>
        <dbReference type="ARBA" id="ARBA00007927"/>
    </source>
</evidence>
<dbReference type="Gene3D" id="2.30.30.100">
    <property type="match status" value="1"/>
</dbReference>
<dbReference type="CDD" id="cd01726">
    <property type="entry name" value="LSm6"/>
    <property type="match status" value="1"/>
</dbReference>
<evidence type="ECO:0000256" key="14">
    <source>
        <dbReference type="ARBA" id="ARBA00025365"/>
    </source>
</evidence>
<keyword evidence="11" id="KW-0508">mRNA splicing</keyword>
<name>A0AAV9WY32_9PEZI</name>
<keyword evidence="9" id="KW-0747">Spliceosome</keyword>
<evidence type="ECO:0000256" key="8">
    <source>
        <dbReference type="ARBA" id="ARBA00022694"/>
    </source>
</evidence>
<sequence length="134" mass="14843">MAHLDSPLNLVSSFNRQKNLSQSFLPPCPPRRTSPRQPIRRSALHIPVTMSDSGAEPITAPSKDPSSFLSEIHGAPITVKLNSGVEYKGELQSVDGYMNIALENTEEYVNGQRKNRYGDVFIRGNNVLYISADK</sequence>
<evidence type="ECO:0000256" key="13">
    <source>
        <dbReference type="ARBA" id="ARBA00023274"/>
    </source>
</evidence>
<dbReference type="Pfam" id="PF01423">
    <property type="entry name" value="LSM"/>
    <property type="match status" value="1"/>
</dbReference>
<feature type="region of interest" description="Disordered" evidence="15">
    <location>
        <begin position="21"/>
        <end position="41"/>
    </location>
</feature>
<dbReference type="InterPro" id="IPR047575">
    <property type="entry name" value="Sm"/>
</dbReference>
<evidence type="ECO:0000313" key="17">
    <source>
        <dbReference type="EMBL" id="KAK6530056.1"/>
    </source>
</evidence>
<dbReference type="EMBL" id="JAVHJO010000013">
    <property type="protein sequence ID" value="KAK6530056.1"/>
    <property type="molecule type" value="Genomic_DNA"/>
</dbReference>
<reference evidence="17 18" key="1">
    <citation type="submission" date="2019-10" db="EMBL/GenBank/DDBJ databases">
        <authorList>
            <person name="Palmer J.M."/>
        </authorList>
    </citation>
    <scope>NUCLEOTIDE SEQUENCE [LARGE SCALE GENOMIC DNA]</scope>
    <source>
        <strain evidence="17 18">TWF694</strain>
    </source>
</reference>
<dbReference type="GO" id="GO:0046540">
    <property type="term" value="C:U4/U6 x U5 tri-snRNP complex"/>
    <property type="evidence" value="ECO:0007669"/>
    <property type="project" value="TreeGrafter"/>
</dbReference>
<gene>
    <name evidence="17" type="primary">LSM6</name>
    <name evidence="17" type="ORF">TWF694_003430</name>
</gene>
<evidence type="ECO:0000259" key="16">
    <source>
        <dbReference type="PROSITE" id="PS52002"/>
    </source>
</evidence>
<evidence type="ECO:0000256" key="4">
    <source>
        <dbReference type="ARBA" id="ARBA00014768"/>
    </source>
</evidence>
<dbReference type="GO" id="GO:0005688">
    <property type="term" value="C:U6 snRNP"/>
    <property type="evidence" value="ECO:0007669"/>
    <property type="project" value="TreeGrafter"/>
</dbReference>
<dbReference type="Proteomes" id="UP001365542">
    <property type="component" value="Unassembled WGS sequence"/>
</dbReference>
<keyword evidence="7" id="KW-0507">mRNA processing</keyword>
<comment type="function">
    <text evidence="14">Component of LSm protein complexes, which are involved in RNA processing and may function in a chaperone-like manner, facilitating the efficient association of RNA processing factors with their substrates. Component of the cytoplasmic LSM1-LSM7 complex, which is thought to be involved in mRNA degradation by activating the decapping step in the 5'-to-3' mRNA decay pathway. Component of the nuclear LSM2-LSM8 complex, which is involved in splicing of nuclear mRNAs. LSM2-LSM8 associates with multiple snRNP complexes containing the U6 snRNA (U4/U6 di-snRNP, spliceosomal U4/U6.U5 tri-snRNP, and free U6 snRNP). It binds directly to the 3'-terminal U-tract of U6 snRNA and plays a role in the biogenesis and stability of the U6 snRNP and U4/U6 snRNP complexes. LSM2-LSM8 probably also is involved degradation of nuclear pre-mRNA by targeting them for decapping, and in processing of pre-tRNAs, pre-rRNAs and U3 snoRNA.</text>
</comment>
<evidence type="ECO:0000256" key="12">
    <source>
        <dbReference type="ARBA" id="ARBA00023242"/>
    </source>
</evidence>
<dbReference type="GO" id="GO:0000932">
    <property type="term" value="C:P-body"/>
    <property type="evidence" value="ECO:0007669"/>
    <property type="project" value="TreeGrafter"/>
</dbReference>
<dbReference type="PROSITE" id="PS52002">
    <property type="entry name" value="SM"/>
    <property type="match status" value="1"/>
</dbReference>
<evidence type="ECO:0000256" key="9">
    <source>
        <dbReference type="ARBA" id="ARBA00022728"/>
    </source>
</evidence>
<dbReference type="SUPFAM" id="SSF50182">
    <property type="entry name" value="Sm-like ribonucleoproteins"/>
    <property type="match status" value="1"/>
</dbReference>
<comment type="subcellular location">
    <subcellularLocation>
        <location evidence="2">Cytoplasm</location>
    </subcellularLocation>
    <subcellularLocation>
        <location evidence="1">Nucleus</location>
    </subcellularLocation>
</comment>
<dbReference type="FunFam" id="2.30.30.100:FF:000037">
    <property type="entry name" value="U6 snRNA-associated Sm-like protein LSm6"/>
    <property type="match status" value="1"/>
</dbReference>
<keyword evidence="10" id="KW-0694">RNA-binding</keyword>
<dbReference type="SMART" id="SM00651">
    <property type="entry name" value="Sm"/>
    <property type="match status" value="1"/>
</dbReference>
<dbReference type="InterPro" id="IPR010920">
    <property type="entry name" value="LSM_dom_sf"/>
</dbReference>
<dbReference type="GO" id="GO:0000398">
    <property type="term" value="P:mRNA splicing, via spliceosome"/>
    <property type="evidence" value="ECO:0007669"/>
    <property type="project" value="InterPro"/>
</dbReference>
<protein>
    <recommendedName>
        <fullName evidence="4">U6 snRNA-associated Sm-like protein LSm6</fullName>
    </recommendedName>
</protein>
<comment type="caution">
    <text evidence="17">The sequence shown here is derived from an EMBL/GenBank/DDBJ whole genome shotgun (WGS) entry which is preliminary data.</text>
</comment>
<keyword evidence="18" id="KW-1185">Reference proteome</keyword>
<evidence type="ECO:0000256" key="7">
    <source>
        <dbReference type="ARBA" id="ARBA00022664"/>
    </source>
</evidence>
<dbReference type="PANTHER" id="PTHR11021">
    <property type="entry name" value="SMALL NUCLEAR RIBONUCLEOPROTEIN F SNRNP-F"/>
    <property type="match status" value="1"/>
</dbReference>
<keyword evidence="5" id="KW-0963">Cytoplasm</keyword>
<dbReference type="InterPro" id="IPR016487">
    <property type="entry name" value="Lsm6/sSmF"/>
</dbReference>
<evidence type="ECO:0000256" key="10">
    <source>
        <dbReference type="ARBA" id="ARBA00022884"/>
    </source>
</evidence>
<dbReference type="GO" id="GO:0008033">
    <property type="term" value="P:tRNA processing"/>
    <property type="evidence" value="ECO:0007669"/>
    <property type="project" value="UniProtKB-KW"/>
</dbReference>
<organism evidence="17 18">
    <name type="scientific">Orbilia ellipsospora</name>
    <dbReference type="NCBI Taxonomy" id="2528407"/>
    <lineage>
        <taxon>Eukaryota</taxon>
        <taxon>Fungi</taxon>
        <taxon>Dikarya</taxon>
        <taxon>Ascomycota</taxon>
        <taxon>Pezizomycotina</taxon>
        <taxon>Orbiliomycetes</taxon>
        <taxon>Orbiliales</taxon>
        <taxon>Orbiliaceae</taxon>
        <taxon>Orbilia</taxon>
    </lineage>
</organism>
<evidence type="ECO:0000256" key="5">
    <source>
        <dbReference type="ARBA" id="ARBA00022490"/>
    </source>
</evidence>
<keyword evidence="12" id="KW-0539">Nucleus</keyword>
<evidence type="ECO:0000256" key="15">
    <source>
        <dbReference type="SAM" id="MobiDB-lite"/>
    </source>
</evidence>
<dbReference type="GO" id="GO:0003723">
    <property type="term" value="F:RNA binding"/>
    <property type="evidence" value="ECO:0007669"/>
    <property type="project" value="UniProtKB-KW"/>
</dbReference>
<feature type="domain" description="Sm" evidence="16">
    <location>
        <begin position="64"/>
        <end position="134"/>
    </location>
</feature>
<dbReference type="GO" id="GO:0005681">
    <property type="term" value="C:spliceosomal complex"/>
    <property type="evidence" value="ECO:0007669"/>
    <property type="project" value="UniProtKB-KW"/>
</dbReference>
<evidence type="ECO:0000256" key="6">
    <source>
        <dbReference type="ARBA" id="ARBA00022552"/>
    </source>
</evidence>
<evidence type="ECO:0000256" key="2">
    <source>
        <dbReference type="ARBA" id="ARBA00004496"/>
    </source>
</evidence>
<dbReference type="GO" id="GO:0030490">
    <property type="term" value="P:maturation of SSU-rRNA"/>
    <property type="evidence" value="ECO:0007669"/>
    <property type="project" value="TreeGrafter"/>
</dbReference>
<keyword evidence="8" id="KW-0819">tRNA processing</keyword>
<evidence type="ECO:0000256" key="1">
    <source>
        <dbReference type="ARBA" id="ARBA00004123"/>
    </source>
</evidence>
<comment type="similarity">
    <text evidence="3">Belongs to the snRNP Sm proteins family. SmF/LSm6 subfamily.</text>
</comment>
<keyword evidence="13" id="KW-0687">Ribonucleoprotein</keyword>
<dbReference type="PANTHER" id="PTHR11021:SF1">
    <property type="entry name" value="U6 SNRNA-ASSOCIATED SM-LIKE PROTEIN LSM6"/>
    <property type="match status" value="1"/>
</dbReference>
<dbReference type="GO" id="GO:0005732">
    <property type="term" value="C:sno(s)RNA-containing ribonucleoprotein complex"/>
    <property type="evidence" value="ECO:0007669"/>
    <property type="project" value="TreeGrafter"/>
</dbReference>
<evidence type="ECO:0000313" key="18">
    <source>
        <dbReference type="Proteomes" id="UP001365542"/>
    </source>
</evidence>
<evidence type="ECO:0000256" key="11">
    <source>
        <dbReference type="ARBA" id="ARBA00023187"/>
    </source>
</evidence>
<proteinExistence type="inferred from homology"/>
<keyword evidence="6" id="KW-0698">rRNA processing</keyword>
<dbReference type="AlphaFoldDB" id="A0AAV9WY32"/>
<dbReference type="InterPro" id="IPR001163">
    <property type="entry name" value="Sm_dom_euk/arc"/>
</dbReference>
<accession>A0AAV9WY32</accession>
<dbReference type="GO" id="GO:0005730">
    <property type="term" value="C:nucleolus"/>
    <property type="evidence" value="ECO:0007669"/>
    <property type="project" value="TreeGrafter"/>
</dbReference>